<comment type="caution">
    <text evidence="2">The sequence shown here is derived from an EMBL/GenBank/DDBJ whole genome shotgun (WGS) entry which is preliminary data.</text>
</comment>
<keyword evidence="3" id="KW-1185">Reference proteome</keyword>
<protein>
    <submittedName>
        <fullName evidence="2">Uncharacterized protein</fullName>
    </submittedName>
</protein>
<feature type="region of interest" description="Disordered" evidence="1">
    <location>
        <begin position="42"/>
        <end position="64"/>
    </location>
</feature>
<evidence type="ECO:0000313" key="2">
    <source>
        <dbReference type="EMBL" id="KAK4874345.1"/>
    </source>
</evidence>
<dbReference type="Proteomes" id="UP001353858">
    <property type="component" value="Unassembled WGS sequence"/>
</dbReference>
<evidence type="ECO:0000256" key="1">
    <source>
        <dbReference type="SAM" id="MobiDB-lite"/>
    </source>
</evidence>
<dbReference type="AlphaFoldDB" id="A0AAN7NWL9"/>
<accession>A0AAN7NWL9</accession>
<evidence type="ECO:0000313" key="3">
    <source>
        <dbReference type="Proteomes" id="UP001353858"/>
    </source>
</evidence>
<sequence>MNSISVKSFYGRKVTKLTALEEARKVIEGSKSAIHVVLRPPDAWDSANQDSDVEEIGDKPDDMFEPAGELEIEEDTDSDGKFKKTKQLIEVGQNVQDKRLSILSDSTKYLVQHTVR</sequence>
<proteinExistence type="predicted"/>
<reference evidence="3" key="1">
    <citation type="submission" date="2023-01" db="EMBL/GenBank/DDBJ databases">
        <title>Key to firefly adult light organ development and bioluminescence: homeobox transcription factors regulate luciferase expression and transportation to peroxisome.</title>
        <authorList>
            <person name="Fu X."/>
        </authorList>
    </citation>
    <scope>NUCLEOTIDE SEQUENCE [LARGE SCALE GENOMIC DNA]</scope>
</reference>
<organism evidence="2 3">
    <name type="scientific">Aquatica leii</name>
    <dbReference type="NCBI Taxonomy" id="1421715"/>
    <lineage>
        <taxon>Eukaryota</taxon>
        <taxon>Metazoa</taxon>
        <taxon>Ecdysozoa</taxon>
        <taxon>Arthropoda</taxon>
        <taxon>Hexapoda</taxon>
        <taxon>Insecta</taxon>
        <taxon>Pterygota</taxon>
        <taxon>Neoptera</taxon>
        <taxon>Endopterygota</taxon>
        <taxon>Coleoptera</taxon>
        <taxon>Polyphaga</taxon>
        <taxon>Elateriformia</taxon>
        <taxon>Elateroidea</taxon>
        <taxon>Lampyridae</taxon>
        <taxon>Luciolinae</taxon>
        <taxon>Aquatica</taxon>
    </lineage>
</organism>
<name>A0AAN7NWL9_9COLE</name>
<dbReference type="EMBL" id="JARPUR010000006">
    <property type="protein sequence ID" value="KAK4874345.1"/>
    <property type="molecule type" value="Genomic_DNA"/>
</dbReference>
<gene>
    <name evidence="2" type="ORF">RN001_013705</name>
</gene>